<reference evidence="3 4" key="2">
    <citation type="submission" date="2019-01" db="EMBL/GenBank/DDBJ databases">
        <title>Tautonia sociabilis, a novel thermotolerant planctomycete of Isosphaeraceae family, isolated from a 4000 m deep subterranean habitat.</title>
        <authorList>
            <person name="Kovaleva O.L."/>
            <person name="Elcheninov A.G."/>
            <person name="Van Heerden E."/>
            <person name="Toshchakov S.V."/>
            <person name="Novikov A."/>
            <person name="Bonch-Osmolovskaya E.A."/>
            <person name="Kublanov I.V."/>
        </authorList>
    </citation>
    <scope>NUCLEOTIDE SEQUENCE [LARGE SCALE GENOMIC DNA]</scope>
    <source>
        <strain evidence="3 4">GM2012</strain>
    </source>
</reference>
<keyword evidence="4" id="KW-1185">Reference proteome</keyword>
<feature type="transmembrane region" description="Helical" evidence="2">
    <location>
        <begin position="92"/>
        <end position="115"/>
    </location>
</feature>
<keyword evidence="2" id="KW-1133">Transmembrane helix</keyword>
<evidence type="ECO:0000256" key="1">
    <source>
        <dbReference type="SAM" id="MobiDB-lite"/>
    </source>
</evidence>
<organism evidence="3 4">
    <name type="scientific">Tautonia sociabilis</name>
    <dbReference type="NCBI Taxonomy" id="2080755"/>
    <lineage>
        <taxon>Bacteria</taxon>
        <taxon>Pseudomonadati</taxon>
        <taxon>Planctomycetota</taxon>
        <taxon>Planctomycetia</taxon>
        <taxon>Isosphaerales</taxon>
        <taxon>Isosphaeraceae</taxon>
        <taxon>Tautonia</taxon>
    </lineage>
</organism>
<sequence>MTRRSDLDPASVALLDRTRSSVMTVLALDGLLIAASGLALRTRGPGMTLWPFEDAYRWSHLALLALMFVGSVVRLAGTARAVLERPEGRARWFFWSHTLSALLGLAALPLGFTYAWAVRPLLSAVAPFWGVALVLGLLALPRVDELAGFDEPPSPRRPLFPHRRCRDADEPRPPSRPLP</sequence>
<feature type="transmembrane region" description="Helical" evidence="2">
    <location>
        <begin position="60"/>
        <end position="83"/>
    </location>
</feature>
<dbReference type="Proteomes" id="UP000280296">
    <property type="component" value="Unassembled WGS sequence"/>
</dbReference>
<evidence type="ECO:0000313" key="4">
    <source>
        <dbReference type="Proteomes" id="UP000280296"/>
    </source>
</evidence>
<comment type="caution">
    <text evidence="3">The sequence shown here is derived from an EMBL/GenBank/DDBJ whole genome shotgun (WGS) entry which is preliminary data.</text>
</comment>
<evidence type="ECO:0000256" key="2">
    <source>
        <dbReference type="SAM" id="Phobius"/>
    </source>
</evidence>
<protein>
    <submittedName>
        <fullName evidence="3">Uncharacterized protein</fullName>
    </submittedName>
</protein>
<keyword evidence="2" id="KW-0812">Transmembrane</keyword>
<dbReference type="AlphaFoldDB" id="A0A432MIB4"/>
<feature type="transmembrane region" description="Helical" evidence="2">
    <location>
        <begin position="21"/>
        <end position="40"/>
    </location>
</feature>
<keyword evidence="2" id="KW-0472">Membrane</keyword>
<name>A0A432MIB4_9BACT</name>
<feature type="transmembrane region" description="Helical" evidence="2">
    <location>
        <begin position="121"/>
        <end position="140"/>
    </location>
</feature>
<dbReference type="EMBL" id="RYZH01000028">
    <property type="protein sequence ID" value="RUL86945.1"/>
    <property type="molecule type" value="Genomic_DNA"/>
</dbReference>
<proteinExistence type="predicted"/>
<evidence type="ECO:0000313" key="3">
    <source>
        <dbReference type="EMBL" id="RUL86945.1"/>
    </source>
</evidence>
<dbReference type="RefSeq" id="WP_126726280.1">
    <property type="nucleotide sequence ID" value="NZ_RYZH01000028.1"/>
</dbReference>
<reference evidence="3 4" key="1">
    <citation type="submission" date="2018-12" db="EMBL/GenBank/DDBJ databases">
        <authorList>
            <person name="Toschakov S.V."/>
        </authorList>
    </citation>
    <scope>NUCLEOTIDE SEQUENCE [LARGE SCALE GENOMIC DNA]</scope>
    <source>
        <strain evidence="3 4">GM2012</strain>
    </source>
</reference>
<gene>
    <name evidence="3" type="ORF">TsocGM_14995</name>
</gene>
<feature type="region of interest" description="Disordered" evidence="1">
    <location>
        <begin position="150"/>
        <end position="179"/>
    </location>
</feature>
<accession>A0A432MIB4</accession>
<dbReference type="OrthoDB" id="278677at2"/>